<keyword evidence="2" id="KW-0150">Chloroplast</keyword>
<feature type="region of interest" description="Disordered" evidence="1">
    <location>
        <begin position="119"/>
        <end position="175"/>
    </location>
</feature>
<feature type="compositionally biased region" description="Polar residues" evidence="1">
    <location>
        <begin position="120"/>
        <end position="130"/>
    </location>
</feature>
<evidence type="ECO:0000313" key="2">
    <source>
        <dbReference type="EMBL" id="QUX32881.1"/>
    </source>
</evidence>
<dbReference type="AlphaFoldDB" id="A0A8E5N6Q2"/>
<sequence length="175" mass="19721">MCNKKKPEAMGNNYGHTEKETRNNNLNPEEMSNNKITWLKNRFSKTKQWFLQQPVHKKILITISGGVFGYGLYYYGPVIGSSIGSILAAFSKTDVMESGEMDEDTGFSDDIGSVEFRISDNVNEDSSFKPNETETETEIQTPDDDVSKSKEIIDNQKENLASLEPHDPKDPTEKS</sequence>
<feature type="compositionally biased region" description="Basic and acidic residues" evidence="1">
    <location>
        <begin position="164"/>
        <end position="175"/>
    </location>
</feature>
<organism evidence="2">
    <name type="scientific">Blidingia minima</name>
    <dbReference type="NCBI Taxonomy" id="63414"/>
    <lineage>
        <taxon>Eukaryota</taxon>
        <taxon>Viridiplantae</taxon>
        <taxon>Chlorophyta</taxon>
        <taxon>core chlorophytes</taxon>
        <taxon>Ulvophyceae</taxon>
        <taxon>OUU clade</taxon>
        <taxon>Ulvales</taxon>
        <taxon>Ulvaceae</taxon>
        <taxon>Blidingia</taxon>
    </lineage>
</organism>
<feature type="compositionally biased region" description="Acidic residues" evidence="1">
    <location>
        <begin position="133"/>
        <end position="144"/>
    </location>
</feature>
<evidence type="ECO:0000256" key="1">
    <source>
        <dbReference type="SAM" id="MobiDB-lite"/>
    </source>
</evidence>
<accession>A0A8E5N6Q2</accession>
<feature type="compositionally biased region" description="Basic and acidic residues" evidence="1">
    <location>
        <begin position="145"/>
        <end position="157"/>
    </location>
</feature>
<name>A0A8E5N6Q2_9CHLO</name>
<feature type="region of interest" description="Disordered" evidence="1">
    <location>
        <begin position="1"/>
        <end position="29"/>
    </location>
</feature>
<protein>
    <submittedName>
        <fullName evidence="2">Uncharacterized protein</fullName>
    </submittedName>
</protein>
<keyword evidence="2" id="KW-0934">Plastid</keyword>
<dbReference type="EMBL" id="MK408749">
    <property type="protein sequence ID" value="QUX32881.1"/>
    <property type="molecule type" value="Genomic_DNA"/>
</dbReference>
<gene>
    <name evidence="2" type="primary">ORF175</name>
</gene>
<reference evidence="2" key="1">
    <citation type="submission" date="2019-01" db="EMBL/GenBank/DDBJ databases">
        <title>Complete Chloroplast Genome of Blidingia minima.</title>
        <authorList>
            <person name="Gao D."/>
        </authorList>
    </citation>
    <scope>NUCLEOTIDE SEQUENCE</scope>
</reference>
<geneLocation type="chloroplast" evidence="2"/>
<proteinExistence type="predicted"/>